<evidence type="ECO:0000313" key="6">
    <source>
        <dbReference type="EMBL" id="OMP04193.1"/>
    </source>
</evidence>
<sequence>MESGSLICNEPRKGLRDLTNFQQQPRVLKKGGKPQPQPASLCGKEFIDKLQQENMMLMKVLVDRNKVIESSGIELNKLRINLERFQQQNLLLAQANSQMLAELNAGKDKLKVLKHELACTNAVLNTMKSEARTKKCDKAGESLKEDGEDKPCNANSSSKAGESLKEIDGDNKPRHHANRRRQSKSLCPSNIKPVQAKEGVDNKRVCLRRQSARFRAEEPKLTEDAFDVDETNFIVSSSCDDKLHESSQSSFDSSVKKVHEEEGSDMKRVGLRRQSARFKAQESKSAEDAFHVSDTRFLVSSSCDEKVHGSGQASSDSLVKKEHEEGSINNKRVCLRRQSARFKSQEPKLIEVAFDVDDKKLLVSSSCDDKACESGPISSDSSIKKEDEEGSYIPRNEALKLRTSVGRPLRRAVEKVQTYKEIPLNVKMRREV</sequence>
<reference evidence="7" key="1">
    <citation type="submission" date="2013-09" db="EMBL/GenBank/DDBJ databases">
        <title>Corchorus olitorius genome sequencing.</title>
        <authorList>
            <person name="Alam M."/>
            <person name="Haque M.S."/>
            <person name="Islam M.S."/>
            <person name="Emdad E.M."/>
            <person name="Islam M.M."/>
            <person name="Ahmed B."/>
            <person name="Halim A."/>
            <person name="Hossen Q.M.M."/>
            <person name="Hossain M.Z."/>
            <person name="Ahmed R."/>
            <person name="Khan M.M."/>
            <person name="Islam R."/>
            <person name="Rashid M.M."/>
            <person name="Khan S.A."/>
            <person name="Rahman M.S."/>
            <person name="Alam M."/>
            <person name="Yahiya A.S."/>
            <person name="Khan M.S."/>
            <person name="Azam M.S."/>
            <person name="Haque T."/>
            <person name="Lashkar M.Z.H."/>
            <person name="Akhand A.I."/>
            <person name="Morshed G."/>
            <person name="Roy S."/>
            <person name="Uddin K.S."/>
            <person name="Rabeya T."/>
            <person name="Hossain A.S."/>
            <person name="Chowdhury A."/>
            <person name="Snigdha A.R."/>
            <person name="Mortoza M.S."/>
            <person name="Matin S.A."/>
            <person name="Hoque S.M.E."/>
            <person name="Islam M.K."/>
            <person name="Roy D.K."/>
            <person name="Haider R."/>
            <person name="Moosa M.M."/>
            <person name="Elias S.M."/>
            <person name="Hasan A.M."/>
            <person name="Jahan S."/>
            <person name="Shafiuddin M."/>
            <person name="Mahmood N."/>
            <person name="Shommy N.S."/>
        </authorList>
    </citation>
    <scope>NUCLEOTIDE SEQUENCE [LARGE SCALE GENOMIC DNA]</scope>
    <source>
        <strain evidence="7">cv. O-4</strain>
    </source>
</reference>
<evidence type="ECO:0000256" key="4">
    <source>
        <dbReference type="SAM" id="MobiDB-lite"/>
    </source>
</evidence>
<accession>A0A1R3KAV4</accession>
<feature type="region of interest" description="Disordered" evidence="4">
    <location>
        <begin position="19"/>
        <end position="39"/>
    </location>
</feature>
<dbReference type="InterPro" id="IPR044693">
    <property type="entry name" value="SGO_plant"/>
</dbReference>
<dbReference type="PANTHER" id="PTHR34373">
    <property type="entry name" value="SHUGOSHIN 2"/>
    <property type="match status" value="1"/>
</dbReference>
<evidence type="ECO:0000256" key="1">
    <source>
        <dbReference type="ARBA" id="ARBA00010845"/>
    </source>
</evidence>
<gene>
    <name evidence="6" type="ORF">COLO4_09863</name>
</gene>
<feature type="compositionally biased region" description="Basic and acidic residues" evidence="4">
    <location>
        <begin position="254"/>
        <end position="266"/>
    </location>
</feature>
<dbReference type="Pfam" id="PF07557">
    <property type="entry name" value="Shugoshin_C"/>
    <property type="match status" value="1"/>
</dbReference>
<dbReference type="AlphaFoldDB" id="A0A1R3KAV4"/>
<comment type="caution">
    <text evidence="6">The sequence shown here is derived from an EMBL/GenBank/DDBJ whole genome shotgun (WGS) entry which is preliminary data.</text>
</comment>
<dbReference type="GO" id="GO:0005634">
    <property type="term" value="C:nucleus"/>
    <property type="evidence" value="ECO:0007669"/>
    <property type="project" value="InterPro"/>
</dbReference>
<dbReference type="OrthoDB" id="770508at2759"/>
<feature type="region of interest" description="Disordered" evidence="4">
    <location>
        <begin position="141"/>
        <end position="194"/>
    </location>
</feature>
<feature type="compositionally biased region" description="Basic and acidic residues" evidence="4">
    <location>
        <begin position="162"/>
        <end position="172"/>
    </location>
</feature>
<proteinExistence type="inferred from homology"/>
<dbReference type="InterPro" id="IPR011515">
    <property type="entry name" value="Shugoshin_C"/>
</dbReference>
<evidence type="ECO:0000313" key="7">
    <source>
        <dbReference type="Proteomes" id="UP000187203"/>
    </source>
</evidence>
<dbReference type="Proteomes" id="UP000187203">
    <property type="component" value="Unassembled WGS sequence"/>
</dbReference>
<dbReference type="STRING" id="93759.A0A1R3KAV4"/>
<dbReference type="GO" id="GO:0045144">
    <property type="term" value="P:meiotic sister chromatid segregation"/>
    <property type="evidence" value="ECO:0007669"/>
    <property type="project" value="InterPro"/>
</dbReference>
<keyword evidence="2" id="KW-0159">Chromosome partition</keyword>
<keyword evidence="7" id="KW-1185">Reference proteome</keyword>
<feature type="compositionally biased region" description="Basic and acidic residues" evidence="4">
    <location>
        <begin position="141"/>
        <end position="151"/>
    </location>
</feature>
<evidence type="ECO:0000259" key="5">
    <source>
        <dbReference type="Pfam" id="PF07557"/>
    </source>
</evidence>
<evidence type="ECO:0000256" key="3">
    <source>
        <dbReference type="SAM" id="Coils"/>
    </source>
</evidence>
<feature type="coiled-coil region" evidence="3">
    <location>
        <begin position="68"/>
        <end position="95"/>
    </location>
</feature>
<feature type="compositionally biased region" description="Basic residues" evidence="4">
    <location>
        <begin position="173"/>
        <end position="183"/>
    </location>
</feature>
<evidence type="ECO:0000256" key="2">
    <source>
        <dbReference type="ARBA" id="ARBA00022829"/>
    </source>
</evidence>
<dbReference type="GO" id="GO:0000775">
    <property type="term" value="C:chromosome, centromeric region"/>
    <property type="evidence" value="ECO:0007669"/>
    <property type="project" value="InterPro"/>
</dbReference>
<organism evidence="6 7">
    <name type="scientific">Corchorus olitorius</name>
    <dbReference type="NCBI Taxonomy" id="93759"/>
    <lineage>
        <taxon>Eukaryota</taxon>
        <taxon>Viridiplantae</taxon>
        <taxon>Streptophyta</taxon>
        <taxon>Embryophyta</taxon>
        <taxon>Tracheophyta</taxon>
        <taxon>Spermatophyta</taxon>
        <taxon>Magnoliopsida</taxon>
        <taxon>eudicotyledons</taxon>
        <taxon>Gunneridae</taxon>
        <taxon>Pentapetalae</taxon>
        <taxon>rosids</taxon>
        <taxon>malvids</taxon>
        <taxon>Malvales</taxon>
        <taxon>Malvaceae</taxon>
        <taxon>Grewioideae</taxon>
        <taxon>Apeibeae</taxon>
        <taxon>Corchorus</taxon>
    </lineage>
</organism>
<comment type="similarity">
    <text evidence="1">Belongs to the shugoshin family.</text>
</comment>
<dbReference type="GO" id="GO:0034090">
    <property type="term" value="P:maintenance of meiotic sister chromatid cohesion"/>
    <property type="evidence" value="ECO:0007669"/>
    <property type="project" value="InterPro"/>
</dbReference>
<keyword evidence="3" id="KW-0175">Coiled coil</keyword>
<feature type="region of interest" description="Disordered" evidence="4">
    <location>
        <begin position="243"/>
        <end position="266"/>
    </location>
</feature>
<feature type="domain" description="Shugoshin C-terminal" evidence="5">
    <location>
        <begin position="406"/>
        <end position="430"/>
    </location>
</feature>
<name>A0A1R3KAV4_9ROSI</name>
<protein>
    <recommendedName>
        <fullName evidence="5">Shugoshin C-terminal domain-containing protein</fullName>
    </recommendedName>
</protein>
<dbReference type="PANTHER" id="PTHR34373:SF9">
    <property type="entry name" value="SHUGOSHIN 2"/>
    <property type="match status" value="1"/>
</dbReference>
<dbReference type="EMBL" id="AWUE01014278">
    <property type="protein sequence ID" value="OMP04193.1"/>
    <property type="molecule type" value="Genomic_DNA"/>
</dbReference>